<name>A0A2A2J5H1_9BILA</name>
<dbReference type="EMBL" id="LIAE01010657">
    <property type="protein sequence ID" value="PAV57026.1"/>
    <property type="molecule type" value="Genomic_DNA"/>
</dbReference>
<feature type="compositionally biased region" description="Basic and acidic residues" evidence="2">
    <location>
        <begin position="173"/>
        <end position="201"/>
    </location>
</feature>
<feature type="compositionally biased region" description="Basic and acidic residues" evidence="2">
    <location>
        <begin position="301"/>
        <end position="323"/>
    </location>
</feature>
<sequence>MSTCNRIAERVRNFCEHSVNTYNEFDMSSVGPQRVLLIALGGFSIAALFVWYLQSKKRRPAVLPSERQQKRPSKEEETREERALRETQLEAESSDSKGEESDEQEQSEPETTDLDENEKKEEDSNEEVQQQQAESEPDETDSGNEHIDSEPDKEQDEVIQNEDVEDAFLSQRVETDQAVRAEIVAEHVENRGDEASEKEDSVSSIASRNEQKQEEKITRPSVSEEEKKDDEVVELKRISVDGQAADSSMPKCMISSSSSSETDTARLNASDVVKIPELTVLDEQIEQTPANGCGDAPKTTSKQDKQERKKAKKEKEQEKEKMNPLEMPSPSLTLDVDTAHQSFSWSEEMANSPPPMENVQPSNEQQEQRESPGAISQNSECLIFPSAMIIQQPISSPTRSSQNQHQSFQAVTGAPLIRPITSIPTHLPPPKSPNYQVLSSPMSHLSIDPYSKPYALQPPAAMLMRPPIIGMGIPMVPSIMVPFGTPMGKLSMPPPVPVFRPVSIKPVNNVKIPVTNRLDVVISPVEEKSSSGNSNSDGETTENFPRTNSTGSSMCDPSTSSSCSPSENASSGDSGRATGGLASSLSPMDDQSYLDSLPMYEFEIPNSLVGLIIGIKGKTIRELSIRTNVKMLIRQHHTQEKLNTHQICQVRGKREEINHCLSMLRRRFPPPRFPELNLNPVLPPMLSNGLLDTLHAQPTWLTLPENVPCEVVVSSIISPSHFFLQQPTHPSYASLTLLDMYMLRLYSQDVDIPELPTPCQDGLLCAAPVGSNWLRAVTFGFDADKDEVSIRYVDYGGYGRLKRNQLRQIRTDLMSLPFQSTECYLAYVQPVDGTRMWCEEATEFFKNFVLGRLITATLVGYHVEDRMPMIELVVQNEDKKAIRIDSALMDRGYAKAADPSKMQRPNQTPRSIHPPQQPLMNGGFSQQMTQPPPPLGQLQQNHQTPNHPGHHQMAHQNGHPPMPQKRPTYSTQFSHSSQGSVKNVHHNNNPGHNPHKKHQQQF</sequence>
<feature type="compositionally biased region" description="Acidic residues" evidence="2">
    <location>
        <begin position="100"/>
        <end position="116"/>
    </location>
</feature>
<keyword evidence="3" id="KW-0472">Membrane</keyword>
<dbReference type="Pfam" id="PF00567">
    <property type="entry name" value="TUDOR"/>
    <property type="match status" value="1"/>
</dbReference>
<dbReference type="Gene3D" id="2.40.50.90">
    <property type="match status" value="1"/>
</dbReference>
<dbReference type="Proteomes" id="UP000218231">
    <property type="component" value="Unassembled WGS sequence"/>
</dbReference>
<feature type="transmembrane region" description="Helical" evidence="3">
    <location>
        <begin position="35"/>
        <end position="53"/>
    </location>
</feature>
<feature type="compositionally biased region" description="Basic and acidic residues" evidence="2">
    <location>
        <begin position="209"/>
        <end position="239"/>
    </location>
</feature>
<dbReference type="Pfam" id="PF00013">
    <property type="entry name" value="KH_1"/>
    <property type="match status" value="1"/>
</dbReference>
<dbReference type="InterPro" id="IPR002999">
    <property type="entry name" value="Tudor"/>
</dbReference>
<comment type="caution">
    <text evidence="5">The sequence shown here is derived from an EMBL/GenBank/DDBJ whole genome shotgun (WGS) entry which is preliminary data.</text>
</comment>
<dbReference type="Gene3D" id="2.30.30.140">
    <property type="match status" value="1"/>
</dbReference>
<dbReference type="InterPro" id="IPR036612">
    <property type="entry name" value="KH_dom_type_1_sf"/>
</dbReference>
<feature type="compositionally biased region" description="Polar residues" evidence="2">
    <location>
        <begin position="967"/>
        <end position="980"/>
    </location>
</feature>
<dbReference type="InterPro" id="IPR004087">
    <property type="entry name" value="KH_dom"/>
</dbReference>
<dbReference type="PANTHER" id="PTHR22948:SF65">
    <property type="entry name" value="A-KINASE ANCHORING PROTEIN 1"/>
    <property type="match status" value="1"/>
</dbReference>
<dbReference type="GO" id="GO:0005739">
    <property type="term" value="C:mitochondrion"/>
    <property type="evidence" value="ECO:0007669"/>
    <property type="project" value="UniProtKB-ARBA"/>
</dbReference>
<dbReference type="SMART" id="SM00322">
    <property type="entry name" value="KH"/>
    <property type="match status" value="1"/>
</dbReference>
<dbReference type="SMART" id="SM00333">
    <property type="entry name" value="TUDOR"/>
    <property type="match status" value="1"/>
</dbReference>
<feature type="domain" description="Tudor" evidence="4">
    <location>
        <begin position="758"/>
        <end position="816"/>
    </location>
</feature>
<dbReference type="CDD" id="cd20407">
    <property type="entry name" value="Tudor_AKAP1"/>
    <property type="match status" value="1"/>
</dbReference>
<feature type="compositionally biased region" description="Basic residues" evidence="2">
    <location>
        <begin position="993"/>
        <end position="1002"/>
    </location>
</feature>
<dbReference type="SUPFAM" id="SSF54791">
    <property type="entry name" value="Eukaryotic type KH-domain (KH-domain type I)"/>
    <property type="match status" value="1"/>
</dbReference>
<feature type="region of interest" description="Disordered" evidence="2">
    <location>
        <begin position="894"/>
        <end position="1002"/>
    </location>
</feature>
<dbReference type="InterPro" id="IPR035437">
    <property type="entry name" value="SNase_OB-fold_sf"/>
</dbReference>
<evidence type="ECO:0000313" key="6">
    <source>
        <dbReference type="Proteomes" id="UP000218231"/>
    </source>
</evidence>
<gene>
    <name evidence="5" type="ORF">WR25_26103</name>
</gene>
<dbReference type="InterPro" id="IPR050621">
    <property type="entry name" value="Tudor_domain_containing"/>
</dbReference>
<dbReference type="AlphaFoldDB" id="A0A2A2J5H1"/>
<dbReference type="Gene3D" id="3.30.1370.10">
    <property type="entry name" value="K Homology domain, type 1"/>
    <property type="match status" value="1"/>
</dbReference>
<dbReference type="STRING" id="2018661.A0A2A2J5H1"/>
<dbReference type="SUPFAM" id="SSF63748">
    <property type="entry name" value="Tudor/PWWP/MBT"/>
    <property type="match status" value="1"/>
</dbReference>
<feature type="compositionally biased region" description="Basic and acidic residues" evidence="2">
    <location>
        <begin position="143"/>
        <end position="152"/>
    </location>
</feature>
<reference evidence="5 6" key="1">
    <citation type="journal article" date="2017" name="Curr. Biol.">
        <title>Genome architecture and evolution of a unichromosomal asexual nematode.</title>
        <authorList>
            <person name="Fradin H."/>
            <person name="Zegar C."/>
            <person name="Gutwein M."/>
            <person name="Lucas J."/>
            <person name="Kovtun M."/>
            <person name="Corcoran D."/>
            <person name="Baugh L.R."/>
            <person name="Kiontke K."/>
            <person name="Gunsalus K."/>
            <person name="Fitch D.H."/>
            <person name="Piano F."/>
        </authorList>
    </citation>
    <scope>NUCLEOTIDE SEQUENCE [LARGE SCALE GENOMIC DNA]</scope>
    <source>
        <strain evidence="5">PF1309</strain>
    </source>
</reference>
<dbReference type="InterPro" id="IPR047367">
    <property type="entry name" value="Tudor_AKAP1"/>
</dbReference>
<evidence type="ECO:0000313" key="5">
    <source>
        <dbReference type="EMBL" id="PAV57026.1"/>
    </source>
</evidence>
<dbReference type="PANTHER" id="PTHR22948">
    <property type="entry name" value="TUDOR DOMAIN CONTAINING PROTEIN"/>
    <property type="match status" value="1"/>
</dbReference>
<feature type="region of interest" description="Disordered" evidence="2">
    <location>
        <begin position="61"/>
        <end position="375"/>
    </location>
</feature>
<protein>
    <recommendedName>
        <fullName evidence="4">Tudor domain-containing protein</fullName>
    </recommendedName>
</protein>
<feature type="compositionally biased region" description="Acidic residues" evidence="2">
    <location>
        <begin position="153"/>
        <end position="166"/>
    </location>
</feature>
<dbReference type="GO" id="GO:0003723">
    <property type="term" value="F:RNA binding"/>
    <property type="evidence" value="ECO:0007669"/>
    <property type="project" value="UniProtKB-UniRule"/>
</dbReference>
<evidence type="ECO:0000256" key="3">
    <source>
        <dbReference type="SAM" id="Phobius"/>
    </source>
</evidence>
<dbReference type="InterPro" id="IPR004088">
    <property type="entry name" value="KH_dom_type_1"/>
</dbReference>
<feature type="compositionally biased region" description="Polar residues" evidence="2">
    <location>
        <begin position="530"/>
        <end position="548"/>
    </location>
</feature>
<evidence type="ECO:0000259" key="4">
    <source>
        <dbReference type="PROSITE" id="PS50304"/>
    </source>
</evidence>
<keyword evidence="6" id="KW-1185">Reference proteome</keyword>
<feature type="compositionally biased region" description="Low complexity" evidence="2">
    <location>
        <begin position="549"/>
        <end position="572"/>
    </location>
</feature>
<feature type="region of interest" description="Disordered" evidence="2">
    <location>
        <begin position="525"/>
        <end position="586"/>
    </location>
</feature>
<feature type="compositionally biased region" description="Basic and acidic residues" evidence="2">
    <location>
        <begin position="67"/>
        <end position="99"/>
    </location>
</feature>
<dbReference type="OrthoDB" id="10069557at2759"/>
<dbReference type="PROSITE" id="PS50084">
    <property type="entry name" value="KH_TYPE_1"/>
    <property type="match status" value="1"/>
</dbReference>
<keyword evidence="1" id="KW-0694">RNA-binding</keyword>
<dbReference type="PROSITE" id="PS50304">
    <property type="entry name" value="TUDOR"/>
    <property type="match status" value="1"/>
</dbReference>
<keyword evidence="3" id="KW-0812">Transmembrane</keyword>
<keyword evidence="3" id="KW-1133">Transmembrane helix</keyword>
<evidence type="ECO:0000256" key="1">
    <source>
        <dbReference type="PROSITE-ProRule" id="PRU00117"/>
    </source>
</evidence>
<accession>A0A2A2J5H1</accession>
<proteinExistence type="predicted"/>
<evidence type="ECO:0000256" key="2">
    <source>
        <dbReference type="SAM" id="MobiDB-lite"/>
    </source>
</evidence>
<organism evidence="5 6">
    <name type="scientific">Diploscapter pachys</name>
    <dbReference type="NCBI Taxonomy" id="2018661"/>
    <lineage>
        <taxon>Eukaryota</taxon>
        <taxon>Metazoa</taxon>
        <taxon>Ecdysozoa</taxon>
        <taxon>Nematoda</taxon>
        <taxon>Chromadorea</taxon>
        <taxon>Rhabditida</taxon>
        <taxon>Rhabditina</taxon>
        <taxon>Rhabditomorpha</taxon>
        <taxon>Rhabditoidea</taxon>
        <taxon>Rhabditidae</taxon>
        <taxon>Diploscapter</taxon>
    </lineage>
</organism>